<accession>X1RTU3</accession>
<evidence type="ECO:0000313" key="1">
    <source>
        <dbReference type="EMBL" id="GAI84068.1"/>
    </source>
</evidence>
<dbReference type="AlphaFoldDB" id="X1RTU3"/>
<dbReference type="EMBL" id="BARW01007047">
    <property type="protein sequence ID" value="GAI84068.1"/>
    <property type="molecule type" value="Genomic_DNA"/>
</dbReference>
<reference evidence="1" key="1">
    <citation type="journal article" date="2014" name="Front. Microbiol.">
        <title>High frequency of phylogenetically diverse reductive dehalogenase-homologous genes in deep subseafloor sedimentary metagenomes.</title>
        <authorList>
            <person name="Kawai M."/>
            <person name="Futagami T."/>
            <person name="Toyoda A."/>
            <person name="Takaki Y."/>
            <person name="Nishi S."/>
            <person name="Hori S."/>
            <person name="Arai W."/>
            <person name="Tsubouchi T."/>
            <person name="Morono Y."/>
            <person name="Uchiyama I."/>
            <person name="Ito T."/>
            <person name="Fujiyama A."/>
            <person name="Inagaki F."/>
            <person name="Takami H."/>
        </authorList>
    </citation>
    <scope>NUCLEOTIDE SEQUENCE</scope>
    <source>
        <strain evidence="1">Expedition CK06-06</strain>
    </source>
</reference>
<sequence>MKIGRYEIKFGKYVWFQTRVPTRIRHFLWFWFLKEARPTDVDKNQEFPTGTPMVYEGRRYRYWGPAPQDIDRGEVVFTTSLSDCDEEGK</sequence>
<protein>
    <submittedName>
        <fullName evidence="1">Uncharacterized protein</fullName>
    </submittedName>
</protein>
<comment type="caution">
    <text evidence="1">The sequence shown here is derived from an EMBL/GenBank/DDBJ whole genome shotgun (WGS) entry which is preliminary data.</text>
</comment>
<gene>
    <name evidence="1" type="ORF">S12H4_14747</name>
</gene>
<proteinExistence type="predicted"/>
<name>X1RTU3_9ZZZZ</name>
<organism evidence="1">
    <name type="scientific">marine sediment metagenome</name>
    <dbReference type="NCBI Taxonomy" id="412755"/>
    <lineage>
        <taxon>unclassified sequences</taxon>
        <taxon>metagenomes</taxon>
        <taxon>ecological metagenomes</taxon>
    </lineage>
</organism>